<feature type="transmembrane region" description="Helical" evidence="6">
    <location>
        <begin position="231"/>
        <end position="249"/>
    </location>
</feature>
<gene>
    <name evidence="7" type="ORF">Acr_11g0001070</name>
</gene>
<keyword evidence="4 6" id="KW-1133">Transmembrane helix</keyword>
<evidence type="ECO:0000256" key="5">
    <source>
        <dbReference type="ARBA" id="ARBA00023136"/>
    </source>
</evidence>
<comment type="similarity">
    <text evidence="2">Belongs to the UPF0496 family.</text>
</comment>
<dbReference type="PANTHER" id="PTHR31113">
    <property type="entry name" value="UPF0496 PROTEIN 3-RELATED"/>
    <property type="match status" value="1"/>
</dbReference>
<organism evidence="7 8">
    <name type="scientific">Actinidia rufa</name>
    <dbReference type="NCBI Taxonomy" id="165716"/>
    <lineage>
        <taxon>Eukaryota</taxon>
        <taxon>Viridiplantae</taxon>
        <taxon>Streptophyta</taxon>
        <taxon>Embryophyta</taxon>
        <taxon>Tracheophyta</taxon>
        <taxon>Spermatophyta</taxon>
        <taxon>Magnoliopsida</taxon>
        <taxon>eudicotyledons</taxon>
        <taxon>Gunneridae</taxon>
        <taxon>Pentapetalae</taxon>
        <taxon>asterids</taxon>
        <taxon>Ericales</taxon>
        <taxon>Actinidiaceae</taxon>
        <taxon>Actinidia</taxon>
    </lineage>
</organism>
<evidence type="ECO:0000313" key="7">
    <source>
        <dbReference type="EMBL" id="GFY95801.1"/>
    </source>
</evidence>
<sequence length="397" mass="44496">MSQTRKTALSKFKLPFTRKGRGGGEERVNSLVDDVSVNGEYTKAFRTKSYIEMLRKAEDQLGRKSLGRLGSSLTSLPSLRAHLYTCLLEPRQETIMDMIEGSSLHPLIVDYFDASFEACKICDLLLRNVHLLRSRYTGSSISKILIDPLSQCTTNHTVMSRDLCASRFSLHPVLEDDKDFGDRESVACAGYTKAQCHTIIEELASFAMLKNPLLRTSPSQFRDMHNSNNRFGLVVSYSALAIGLLLVLACHSMVGIVAAPVLLAFSLGFVKKVLVRNLNKIGLKMRSLGAQLEKAERGVFTLNIGLDTMSQLVRKLQGEIEHIKAEIEHVKPDREVCVGNGMREVMKEVVRAFGIHQTGVLEQLEELEQQIYLCLLSMNRARAVIMQEIMVLPHEQR</sequence>
<proteinExistence type="inferred from homology"/>
<keyword evidence="8" id="KW-1185">Reference proteome</keyword>
<protein>
    <submittedName>
        <fullName evidence="7">Transmembrane protein</fullName>
    </submittedName>
</protein>
<dbReference type="AlphaFoldDB" id="A0A7J0FAV7"/>
<evidence type="ECO:0000256" key="1">
    <source>
        <dbReference type="ARBA" id="ARBA00004370"/>
    </source>
</evidence>
<evidence type="ECO:0000256" key="3">
    <source>
        <dbReference type="ARBA" id="ARBA00022692"/>
    </source>
</evidence>
<comment type="subcellular location">
    <subcellularLocation>
        <location evidence="1">Membrane</location>
    </subcellularLocation>
</comment>
<feature type="transmembrane region" description="Helical" evidence="6">
    <location>
        <begin position="255"/>
        <end position="275"/>
    </location>
</feature>
<comment type="caution">
    <text evidence="7">The sequence shown here is derived from an EMBL/GenBank/DDBJ whole genome shotgun (WGS) entry which is preliminary data.</text>
</comment>
<evidence type="ECO:0000256" key="4">
    <source>
        <dbReference type="ARBA" id="ARBA00022989"/>
    </source>
</evidence>
<accession>A0A7J0FAV7</accession>
<dbReference type="EMBL" id="BJWL01000011">
    <property type="protein sequence ID" value="GFY95801.1"/>
    <property type="molecule type" value="Genomic_DNA"/>
</dbReference>
<dbReference type="GO" id="GO:0016020">
    <property type="term" value="C:membrane"/>
    <property type="evidence" value="ECO:0007669"/>
    <property type="project" value="UniProtKB-SubCell"/>
</dbReference>
<evidence type="ECO:0000256" key="6">
    <source>
        <dbReference type="SAM" id="Phobius"/>
    </source>
</evidence>
<evidence type="ECO:0000256" key="2">
    <source>
        <dbReference type="ARBA" id="ARBA00009074"/>
    </source>
</evidence>
<dbReference type="Proteomes" id="UP000585474">
    <property type="component" value="Unassembled WGS sequence"/>
</dbReference>
<keyword evidence="5 6" id="KW-0472">Membrane</keyword>
<dbReference type="OrthoDB" id="776561at2759"/>
<dbReference type="InterPro" id="IPR007749">
    <property type="entry name" value="DUF677"/>
</dbReference>
<keyword evidence="3 6" id="KW-0812">Transmembrane</keyword>
<evidence type="ECO:0000313" key="8">
    <source>
        <dbReference type="Proteomes" id="UP000585474"/>
    </source>
</evidence>
<name>A0A7J0FAV7_9ERIC</name>
<dbReference type="PANTHER" id="PTHR31113:SF20">
    <property type="entry name" value="UPF0496 PROTEIN 2-RELATED"/>
    <property type="match status" value="1"/>
</dbReference>
<reference evidence="7 8" key="1">
    <citation type="submission" date="2019-07" db="EMBL/GenBank/DDBJ databases">
        <title>De Novo Assembly of kiwifruit Actinidia rufa.</title>
        <authorList>
            <person name="Sugita-Konishi S."/>
            <person name="Sato K."/>
            <person name="Mori E."/>
            <person name="Abe Y."/>
            <person name="Kisaki G."/>
            <person name="Hamano K."/>
            <person name="Suezawa K."/>
            <person name="Otani M."/>
            <person name="Fukuda T."/>
            <person name="Manabe T."/>
            <person name="Gomi K."/>
            <person name="Tabuchi M."/>
            <person name="Akimitsu K."/>
            <person name="Kataoka I."/>
        </authorList>
    </citation>
    <scope>NUCLEOTIDE SEQUENCE [LARGE SCALE GENOMIC DNA]</scope>
    <source>
        <strain evidence="8">cv. Fuchu</strain>
    </source>
</reference>